<dbReference type="InterPro" id="IPR047227">
    <property type="entry name" value="MEX3"/>
</dbReference>
<dbReference type="InterPro" id="IPR004087">
    <property type="entry name" value="KH_dom"/>
</dbReference>
<dbReference type="InterPro" id="IPR047226">
    <property type="entry name" value="KH-I_MEX3_rpt2"/>
</dbReference>
<dbReference type="GO" id="GO:0003723">
    <property type="term" value="F:RNA binding"/>
    <property type="evidence" value="ECO:0007669"/>
    <property type="project" value="UniProtKB-UniRule"/>
</dbReference>
<dbReference type="Pfam" id="PF00013">
    <property type="entry name" value="KH_1"/>
    <property type="match status" value="2"/>
</dbReference>
<protein>
    <recommendedName>
        <fullName evidence="3">K Homology domain-containing protein</fullName>
    </recommendedName>
</protein>
<dbReference type="FunFam" id="3.30.1370.10:FF:000012">
    <property type="entry name" value="Mex-3 RNA-binding family member D"/>
    <property type="match status" value="1"/>
</dbReference>
<dbReference type="Proteomes" id="UP000270094">
    <property type="component" value="Unassembled WGS sequence"/>
</dbReference>
<feature type="region of interest" description="Disordered" evidence="2">
    <location>
        <begin position="289"/>
        <end position="309"/>
    </location>
</feature>
<dbReference type="InterPro" id="IPR004088">
    <property type="entry name" value="KH_dom_type_1"/>
</dbReference>
<evidence type="ECO:0000313" key="5">
    <source>
        <dbReference type="Proteomes" id="UP000270094"/>
    </source>
</evidence>
<keyword evidence="5" id="KW-1185">Reference proteome</keyword>
<dbReference type="PANTHER" id="PTHR23285:SF7">
    <property type="entry name" value="LD09246P1"/>
    <property type="match status" value="1"/>
</dbReference>
<dbReference type="SUPFAM" id="SSF54791">
    <property type="entry name" value="Eukaryotic type KH-domain (KH-domain type I)"/>
    <property type="match status" value="2"/>
</dbReference>
<dbReference type="EMBL" id="UYYB01008919">
    <property type="protein sequence ID" value="VDM68469.1"/>
    <property type="molecule type" value="Genomic_DNA"/>
</dbReference>
<organism evidence="4 5">
    <name type="scientific">Strongylus vulgaris</name>
    <name type="common">Blood worm</name>
    <dbReference type="NCBI Taxonomy" id="40348"/>
    <lineage>
        <taxon>Eukaryota</taxon>
        <taxon>Metazoa</taxon>
        <taxon>Ecdysozoa</taxon>
        <taxon>Nematoda</taxon>
        <taxon>Chromadorea</taxon>
        <taxon>Rhabditida</taxon>
        <taxon>Rhabditina</taxon>
        <taxon>Rhabditomorpha</taxon>
        <taxon>Strongyloidea</taxon>
        <taxon>Strongylidae</taxon>
        <taxon>Strongylus</taxon>
    </lineage>
</organism>
<evidence type="ECO:0000256" key="2">
    <source>
        <dbReference type="SAM" id="MobiDB-lite"/>
    </source>
</evidence>
<sequence>MGCKIKALRAKTNTYIKTPIRGEDPVFVVTGKAEDVLEAKREIECAAEHFTQIRASRRHSHGGAPAPGHVTLYVRVPLRVVGLVVGPKGATIKRIQQDTHTYIITPSREREPIFEVTGLPQNVEAARKEIEQHIYQRTGNMPMTDPDASISQYSSLQNNLSLAASASAAARSAYGSLAQPPVRRTIGNENLPDYRAMDRNGYNGLSGLLRGYPQTTKTASYSAGGSPPAVSPSFFGSSSSSTTSNAFQPWSNNLYTGLGLSEASDLFSTRSSVLSGASLWSSGFGSMSCGQQIPSNQRDEGLGDSPPNK</sequence>
<gene>
    <name evidence="4" type="ORF">SVUK_LOCUS3467</name>
</gene>
<dbReference type="SMART" id="SM00322">
    <property type="entry name" value="KH"/>
    <property type="match status" value="2"/>
</dbReference>
<proteinExistence type="predicted"/>
<feature type="domain" description="K Homology" evidence="3">
    <location>
        <begin position="2"/>
        <end position="48"/>
    </location>
</feature>
<reference evidence="4 5" key="1">
    <citation type="submission" date="2018-11" db="EMBL/GenBank/DDBJ databases">
        <authorList>
            <consortium name="Pathogen Informatics"/>
        </authorList>
    </citation>
    <scope>NUCLEOTIDE SEQUENCE [LARGE SCALE GENOMIC DNA]</scope>
</reference>
<evidence type="ECO:0000313" key="4">
    <source>
        <dbReference type="EMBL" id="VDM68469.1"/>
    </source>
</evidence>
<evidence type="ECO:0000259" key="3">
    <source>
        <dbReference type="SMART" id="SM00322"/>
    </source>
</evidence>
<dbReference type="InterPro" id="IPR036612">
    <property type="entry name" value="KH_dom_type_1_sf"/>
</dbReference>
<dbReference type="OrthoDB" id="427410at2759"/>
<accession>A0A3P7INA7</accession>
<dbReference type="Gene3D" id="3.30.1370.10">
    <property type="entry name" value="K Homology domain, type 1"/>
    <property type="match status" value="2"/>
</dbReference>
<feature type="domain" description="K Homology" evidence="3">
    <location>
        <begin position="68"/>
        <end position="135"/>
    </location>
</feature>
<name>A0A3P7INA7_STRVU</name>
<dbReference type="PROSITE" id="PS50084">
    <property type="entry name" value="KH_TYPE_1"/>
    <property type="match status" value="1"/>
</dbReference>
<keyword evidence="1" id="KW-0694">RNA-binding</keyword>
<evidence type="ECO:0000256" key="1">
    <source>
        <dbReference type="PROSITE-ProRule" id="PRU00117"/>
    </source>
</evidence>
<dbReference type="PANTHER" id="PTHR23285">
    <property type="entry name" value="RING FINGER AND KH DOMAIN CONTAINING PROTEIN 1"/>
    <property type="match status" value="1"/>
</dbReference>
<dbReference type="AlphaFoldDB" id="A0A3P7INA7"/>
<dbReference type="CDD" id="cd22424">
    <property type="entry name" value="KH-I_MEX3_rpt2"/>
    <property type="match status" value="1"/>
</dbReference>